<accession>A0AAD7Z0P1</accession>
<proteinExistence type="predicted"/>
<dbReference type="PRINTS" id="PR00947">
    <property type="entry name" value="CUTICLE"/>
</dbReference>
<evidence type="ECO:0000313" key="6">
    <source>
        <dbReference type="Proteomes" id="UP001231518"/>
    </source>
</evidence>
<dbReference type="PANTHER" id="PTHR10380:SF173">
    <property type="entry name" value="CUTICULAR PROTEIN 47EF, ISOFORM C-RELATED"/>
    <property type="match status" value="1"/>
</dbReference>
<keyword evidence="6" id="KW-1185">Reference proteome</keyword>
<evidence type="ECO:0000256" key="4">
    <source>
        <dbReference type="SAM" id="SignalP"/>
    </source>
</evidence>
<evidence type="ECO:0000256" key="1">
    <source>
        <dbReference type="ARBA" id="ARBA00022460"/>
    </source>
</evidence>
<protein>
    <recommendedName>
        <fullName evidence="7">Larval cuticle protein 1-like</fullName>
    </recommendedName>
</protein>
<feature type="chain" id="PRO_5042028076" description="Larval cuticle protein 1-like" evidence="4">
    <location>
        <begin position="26"/>
        <end position="118"/>
    </location>
</feature>
<dbReference type="PANTHER" id="PTHR10380">
    <property type="entry name" value="CUTICLE PROTEIN"/>
    <property type="match status" value="1"/>
</dbReference>
<evidence type="ECO:0008006" key="7">
    <source>
        <dbReference type="Google" id="ProtNLM"/>
    </source>
</evidence>
<evidence type="ECO:0000256" key="2">
    <source>
        <dbReference type="ARBA" id="ARBA00022729"/>
    </source>
</evidence>
<dbReference type="PROSITE" id="PS00233">
    <property type="entry name" value="CHIT_BIND_RR_1"/>
    <property type="match status" value="1"/>
</dbReference>
<dbReference type="InterPro" id="IPR000618">
    <property type="entry name" value="Insect_cuticle"/>
</dbReference>
<name>A0AAD7Z0P1_MYTSE</name>
<dbReference type="InterPro" id="IPR050468">
    <property type="entry name" value="Cuticle_Struct_Prot"/>
</dbReference>
<dbReference type="EMBL" id="JARGEI010000004">
    <property type="protein sequence ID" value="KAJ8732733.1"/>
    <property type="molecule type" value="Genomic_DNA"/>
</dbReference>
<organism evidence="5 6">
    <name type="scientific">Mythimna separata</name>
    <name type="common">Oriental armyworm</name>
    <name type="synonym">Pseudaletia separata</name>
    <dbReference type="NCBI Taxonomy" id="271217"/>
    <lineage>
        <taxon>Eukaryota</taxon>
        <taxon>Metazoa</taxon>
        <taxon>Ecdysozoa</taxon>
        <taxon>Arthropoda</taxon>
        <taxon>Hexapoda</taxon>
        <taxon>Insecta</taxon>
        <taxon>Pterygota</taxon>
        <taxon>Neoptera</taxon>
        <taxon>Endopterygota</taxon>
        <taxon>Lepidoptera</taxon>
        <taxon>Glossata</taxon>
        <taxon>Ditrysia</taxon>
        <taxon>Noctuoidea</taxon>
        <taxon>Noctuidae</taxon>
        <taxon>Noctuinae</taxon>
        <taxon>Hadenini</taxon>
        <taxon>Mythimna</taxon>
    </lineage>
</organism>
<comment type="caution">
    <text evidence="5">The sequence shown here is derived from an EMBL/GenBank/DDBJ whole genome shotgun (WGS) entry which is preliminary data.</text>
</comment>
<dbReference type="Pfam" id="PF00379">
    <property type="entry name" value="Chitin_bind_4"/>
    <property type="match status" value="1"/>
</dbReference>
<sequence>MSTQQENSLFQMILVALALVAVAAAAPVEDVQIVRSNFDSKPDGAYNFGFETSDGSTREEAGEVKSVVDEENKPHDVVVVRGSFSYVNPDGVTETISYYADENGYHAEGPSVPKAVRR</sequence>
<gene>
    <name evidence="5" type="ORF">PYW07_015332</name>
</gene>
<reference evidence="5" key="1">
    <citation type="submission" date="2023-03" db="EMBL/GenBank/DDBJ databases">
        <title>Chromosome-level genomes of two armyworms, Mythimna separata and Mythimna loreyi, provide insights into the biosynthesis and reception of sex pheromones.</title>
        <authorList>
            <person name="Zhao H."/>
        </authorList>
    </citation>
    <scope>NUCLEOTIDE SEQUENCE</scope>
    <source>
        <strain evidence="5">BeijingLab</strain>
        <tissue evidence="5">Pupa</tissue>
    </source>
</reference>
<keyword evidence="2 4" id="KW-0732">Signal</keyword>
<dbReference type="GO" id="GO:0008010">
    <property type="term" value="F:structural constituent of chitin-based larval cuticle"/>
    <property type="evidence" value="ECO:0007669"/>
    <property type="project" value="TreeGrafter"/>
</dbReference>
<dbReference type="Proteomes" id="UP001231518">
    <property type="component" value="Chromosome 6"/>
</dbReference>
<dbReference type="AlphaFoldDB" id="A0AAD7Z0P1"/>
<dbReference type="InterPro" id="IPR031311">
    <property type="entry name" value="CHIT_BIND_RR_consensus"/>
</dbReference>
<feature type="signal peptide" evidence="4">
    <location>
        <begin position="1"/>
        <end position="25"/>
    </location>
</feature>
<keyword evidence="1 3" id="KW-0193">Cuticle</keyword>
<dbReference type="GO" id="GO:0062129">
    <property type="term" value="C:chitin-based extracellular matrix"/>
    <property type="evidence" value="ECO:0007669"/>
    <property type="project" value="TreeGrafter"/>
</dbReference>
<dbReference type="PROSITE" id="PS51155">
    <property type="entry name" value="CHIT_BIND_RR_2"/>
    <property type="match status" value="1"/>
</dbReference>
<evidence type="ECO:0000313" key="5">
    <source>
        <dbReference type="EMBL" id="KAJ8732733.1"/>
    </source>
</evidence>
<evidence type="ECO:0000256" key="3">
    <source>
        <dbReference type="PROSITE-ProRule" id="PRU00497"/>
    </source>
</evidence>